<feature type="transmembrane region" description="Helical" evidence="1">
    <location>
        <begin position="6"/>
        <end position="26"/>
    </location>
</feature>
<accession>A0A7W4UX03</accession>
<dbReference type="AlphaFoldDB" id="A0A7W4UX03"/>
<keyword evidence="1" id="KW-1133">Transmembrane helix</keyword>
<sequence>MINIGAQIAFTVVLAVLGVCGGIVAVRRRGDWTTWAKSPSTARQPGLFLVSTILCTGAIVLVPLFVVVLFVSW</sequence>
<gene>
    <name evidence="2" type="ORF">FHX33_002531</name>
</gene>
<keyword evidence="1" id="KW-0472">Membrane</keyword>
<dbReference type="RefSeq" id="WP_021762577.1">
    <property type="nucleotide sequence ID" value="NZ_JACHVP010000002.1"/>
</dbReference>
<comment type="caution">
    <text evidence="2">The sequence shown here is derived from an EMBL/GenBank/DDBJ whole genome shotgun (WGS) entry which is preliminary data.</text>
</comment>
<keyword evidence="3" id="KW-1185">Reference proteome</keyword>
<dbReference type="EMBL" id="JACHVP010000002">
    <property type="protein sequence ID" value="MBB2967768.1"/>
    <property type="molecule type" value="Genomic_DNA"/>
</dbReference>
<proteinExistence type="predicted"/>
<evidence type="ECO:0000256" key="1">
    <source>
        <dbReference type="SAM" id="Phobius"/>
    </source>
</evidence>
<evidence type="ECO:0000313" key="2">
    <source>
        <dbReference type="EMBL" id="MBB2967768.1"/>
    </source>
</evidence>
<evidence type="ECO:0000313" key="3">
    <source>
        <dbReference type="Proteomes" id="UP000538196"/>
    </source>
</evidence>
<feature type="transmembrane region" description="Helical" evidence="1">
    <location>
        <begin position="47"/>
        <end position="71"/>
    </location>
</feature>
<organism evidence="2 3">
    <name type="scientific">Leifsonia aquatica</name>
    <name type="common">Corynebacterium aquaticum</name>
    <dbReference type="NCBI Taxonomy" id="144185"/>
    <lineage>
        <taxon>Bacteria</taxon>
        <taxon>Bacillati</taxon>
        <taxon>Actinomycetota</taxon>
        <taxon>Actinomycetes</taxon>
        <taxon>Micrococcales</taxon>
        <taxon>Microbacteriaceae</taxon>
        <taxon>Leifsonia</taxon>
    </lineage>
</organism>
<protein>
    <submittedName>
        <fullName evidence="2">UPF0716 family protein affecting phage T7 exclusion</fullName>
    </submittedName>
</protein>
<reference evidence="2 3" key="1">
    <citation type="submission" date="2020-08" db="EMBL/GenBank/DDBJ databases">
        <title>Sequencing the genomes of 1000 actinobacteria strains.</title>
        <authorList>
            <person name="Klenk H.-P."/>
        </authorList>
    </citation>
    <scope>NUCLEOTIDE SEQUENCE [LARGE SCALE GENOMIC DNA]</scope>
    <source>
        <strain evidence="2 3">DSM 20146</strain>
    </source>
</reference>
<dbReference type="Proteomes" id="UP000538196">
    <property type="component" value="Unassembled WGS sequence"/>
</dbReference>
<name>A0A7W4UX03_LEIAQ</name>
<keyword evidence="1" id="KW-0812">Transmembrane</keyword>